<dbReference type="Proteomes" id="UP001275084">
    <property type="component" value="Unassembled WGS sequence"/>
</dbReference>
<reference evidence="2" key="2">
    <citation type="submission" date="2023-06" db="EMBL/GenBank/DDBJ databases">
        <authorList>
            <consortium name="Lawrence Berkeley National Laboratory"/>
            <person name="Haridas S."/>
            <person name="Hensen N."/>
            <person name="Bonometti L."/>
            <person name="Westerberg I."/>
            <person name="Brannstrom I.O."/>
            <person name="Guillou S."/>
            <person name="Cros-Aarteil S."/>
            <person name="Calhoun S."/>
            <person name="Kuo A."/>
            <person name="Mondo S."/>
            <person name="Pangilinan J."/>
            <person name="Riley R."/>
            <person name="Labutti K."/>
            <person name="Andreopoulos B."/>
            <person name="Lipzen A."/>
            <person name="Chen C."/>
            <person name="Yanf M."/>
            <person name="Daum C."/>
            <person name="Ng V."/>
            <person name="Clum A."/>
            <person name="Steindorff A."/>
            <person name="Ohm R."/>
            <person name="Martin F."/>
            <person name="Silar P."/>
            <person name="Natvig D."/>
            <person name="Lalanne C."/>
            <person name="Gautier V."/>
            <person name="Ament-Velasquez S.L."/>
            <person name="Kruys A."/>
            <person name="Hutchinson M.I."/>
            <person name="Powell A.J."/>
            <person name="Barry K."/>
            <person name="Miller A.N."/>
            <person name="Grigoriev I.V."/>
            <person name="Debuchy R."/>
            <person name="Gladieux P."/>
            <person name="Thoren M.H."/>
            <person name="Johannesson H."/>
        </authorList>
    </citation>
    <scope>NUCLEOTIDE SEQUENCE</scope>
    <source>
        <strain evidence="2">CBS 955.72</strain>
    </source>
</reference>
<reference evidence="2" key="1">
    <citation type="journal article" date="2023" name="Mol. Phylogenet. Evol.">
        <title>Genome-scale phylogeny and comparative genomics of the fungal order Sordariales.</title>
        <authorList>
            <person name="Hensen N."/>
            <person name="Bonometti L."/>
            <person name="Westerberg I."/>
            <person name="Brannstrom I.O."/>
            <person name="Guillou S."/>
            <person name="Cros-Aarteil S."/>
            <person name="Calhoun S."/>
            <person name="Haridas S."/>
            <person name="Kuo A."/>
            <person name="Mondo S."/>
            <person name="Pangilinan J."/>
            <person name="Riley R."/>
            <person name="LaButti K."/>
            <person name="Andreopoulos B."/>
            <person name="Lipzen A."/>
            <person name="Chen C."/>
            <person name="Yan M."/>
            <person name="Daum C."/>
            <person name="Ng V."/>
            <person name="Clum A."/>
            <person name="Steindorff A."/>
            <person name="Ohm R.A."/>
            <person name="Martin F."/>
            <person name="Silar P."/>
            <person name="Natvig D.O."/>
            <person name="Lalanne C."/>
            <person name="Gautier V."/>
            <person name="Ament-Velasquez S.L."/>
            <person name="Kruys A."/>
            <person name="Hutchinson M.I."/>
            <person name="Powell A.J."/>
            <person name="Barry K."/>
            <person name="Miller A.N."/>
            <person name="Grigoriev I.V."/>
            <person name="Debuchy R."/>
            <person name="Gladieux P."/>
            <person name="Hiltunen Thoren M."/>
            <person name="Johannesson H."/>
        </authorList>
    </citation>
    <scope>NUCLEOTIDE SEQUENCE</scope>
    <source>
        <strain evidence="2">CBS 955.72</strain>
    </source>
</reference>
<evidence type="ECO:0000313" key="2">
    <source>
        <dbReference type="EMBL" id="KAK3360205.1"/>
    </source>
</evidence>
<keyword evidence="3" id="KW-1185">Reference proteome</keyword>
<keyword evidence="1" id="KW-1133">Transmembrane helix</keyword>
<gene>
    <name evidence="2" type="ORF">B0T25DRAFT_124122</name>
</gene>
<protein>
    <submittedName>
        <fullName evidence="2">Uncharacterized protein</fullName>
    </submittedName>
</protein>
<organism evidence="2 3">
    <name type="scientific">Lasiosphaeria hispida</name>
    <dbReference type="NCBI Taxonomy" id="260671"/>
    <lineage>
        <taxon>Eukaryota</taxon>
        <taxon>Fungi</taxon>
        <taxon>Dikarya</taxon>
        <taxon>Ascomycota</taxon>
        <taxon>Pezizomycotina</taxon>
        <taxon>Sordariomycetes</taxon>
        <taxon>Sordariomycetidae</taxon>
        <taxon>Sordariales</taxon>
        <taxon>Lasiosphaeriaceae</taxon>
        <taxon>Lasiosphaeria</taxon>
    </lineage>
</organism>
<dbReference type="EMBL" id="JAUIQD010000002">
    <property type="protein sequence ID" value="KAK3360205.1"/>
    <property type="molecule type" value="Genomic_DNA"/>
</dbReference>
<keyword evidence="1" id="KW-0472">Membrane</keyword>
<comment type="caution">
    <text evidence="2">The sequence shown here is derived from an EMBL/GenBank/DDBJ whole genome shotgun (WGS) entry which is preliminary data.</text>
</comment>
<name>A0AAJ0HS33_9PEZI</name>
<proteinExistence type="predicted"/>
<sequence length="154" mass="17905">MHAKTARLLNVKDWIFWRSAARSSLRHAPQTRSASPRGSVCCRPILCVPLHSLKRAHTYLKVEVLRPKSFISQEIRCIVINLNIVSSQPKTNLSLILFFFFFFFFGCQPYFPNQISRWQDLEAPMKGTCPEMTTSILHLSPSGVHRQQPIHRWR</sequence>
<keyword evidence="1" id="KW-0812">Transmembrane</keyword>
<evidence type="ECO:0000256" key="1">
    <source>
        <dbReference type="SAM" id="Phobius"/>
    </source>
</evidence>
<feature type="transmembrane region" description="Helical" evidence="1">
    <location>
        <begin position="93"/>
        <end position="111"/>
    </location>
</feature>
<evidence type="ECO:0000313" key="3">
    <source>
        <dbReference type="Proteomes" id="UP001275084"/>
    </source>
</evidence>
<dbReference type="AlphaFoldDB" id="A0AAJ0HS33"/>
<accession>A0AAJ0HS33</accession>